<proteinExistence type="predicted"/>
<dbReference type="AlphaFoldDB" id="A0A0V0R0T5"/>
<evidence type="ECO:0000313" key="3">
    <source>
        <dbReference type="Proteomes" id="UP000054937"/>
    </source>
</evidence>
<accession>A0A0V0R0T5</accession>
<dbReference type="EMBL" id="LDAU01000073">
    <property type="protein sequence ID" value="KRX08162.1"/>
    <property type="molecule type" value="Genomic_DNA"/>
</dbReference>
<comment type="caution">
    <text evidence="2">The sequence shown here is derived from an EMBL/GenBank/DDBJ whole genome shotgun (WGS) entry which is preliminary data.</text>
</comment>
<protein>
    <submittedName>
        <fullName evidence="2">Uncharacterized protein</fullName>
    </submittedName>
</protein>
<feature type="coiled-coil region" evidence="1">
    <location>
        <begin position="175"/>
        <end position="225"/>
    </location>
</feature>
<keyword evidence="3" id="KW-1185">Reference proteome</keyword>
<keyword evidence="1" id="KW-0175">Coiled coil</keyword>
<sequence length="491" mass="58980">MEVKQQQIKQIQKEIKDNQQQLLDRVQNLINSSIKFGLYKDEISDEQIWENFTQIFQQEILEYDYKVYSQLQNQKEKEKKLIFQFHFDDQILESVLNCNSQTENIRDILVKYQRYQVMQEYTRFLKAQEQLDQVLKFELKLQKIPEIMKQNIVKTFLRQQQVDEIKAEEKFYNLVEEKKLQKIQLENEILNLKKVLDADQNHQQYLKLRENLENQLNLFQKAKQQLDPKNIGKSHEKNTQLYILPYILEKFGLNEDKIEVFQNIKWLDFQQKNEIPIKNTNNIQIHLDAKNLNIQENDQKQEKLLQYYQQLDFSQVDENEEICMNQNQNQTIGEIDMVIFQNGKVKLIIECKSNVFDCQAGFLQSGNIRNEKKKYINIGKKIIQVGFEVPVCVVLSIEKKILDYKAEDIDIQYCQKYQENLNGIYSENQISFMESRCKEEINKAVNGLTKDEIDFQKIKKDLKTKFQDFQSPQTYFNENKDKNIFILYRDL</sequence>
<evidence type="ECO:0000256" key="1">
    <source>
        <dbReference type="SAM" id="Coils"/>
    </source>
</evidence>
<gene>
    <name evidence="2" type="ORF">PPERSA_01707</name>
</gene>
<reference evidence="2 3" key="1">
    <citation type="journal article" date="2015" name="Sci. Rep.">
        <title>Genome of the facultative scuticociliatosis pathogen Pseudocohnilembus persalinus provides insight into its virulence through horizontal gene transfer.</title>
        <authorList>
            <person name="Xiong J."/>
            <person name="Wang G."/>
            <person name="Cheng J."/>
            <person name="Tian M."/>
            <person name="Pan X."/>
            <person name="Warren A."/>
            <person name="Jiang C."/>
            <person name="Yuan D."/>
            <person name="Miao W."/>
        </authorList>
    </citation>
    <scope>NUCLEOTIDE SEQUENCE [LARGE SCALE GENOMIC DNA]</scope>
    <source>
        <strain evidence="2">36N120E</strain>
    </source>
</reference>
<organism evidence="2 3">
    <name type="scientific">Pseudocohnilembus persalinus</name>
    <name type="common">Ciliate</name>
    <dbReference type="NCBI Taxonomy" id="266149"/>
    <lineage>
        <taxon>Eukaryota</taxon>
        <taxon>Sar</taxon>
        <taxon>Alveolata</taxon>
        <taxon>Ciliophora</taxon>
        <taxon>Intramacronucleata</taxon>
        <taxon>Oligohymenophorea</taxon>
        <taxon>Scuticociliatia</taxon>
        <taxon>Philasterida</taxon>
        <taxon>Pseudocohnilembidae</taxon>
        <taxon>Pseudocohnilembus</taxon>
    </lineage>
</organism>
<dbReference type="InParanoid" id="A0A0V0R0T5"/>
<dbReference type="Proteomes" id="UP000054937">
    <property type="component" value="Unassembled WGS sequence"/>
</dbReference>
<name>A0A0V0R0T5_PSEPJ</name>
<evidence type="ECO:0000313" key="2">
    <source>
        <dbReference type="EMBL" id="KRX08162.1"/>
    </source>
</evidence>